<name>A0A6M9Q671_9BURK</name>
<evidence type="ECO:0008006" key="4">
    <source>
        <dbReference type="Google" id="ProtNLM"/>
    </source>
</evidence>
<dbReference type="PANTHER" id="PTHR35024:SF4">
    <property type="entry name" value="POLYMER-FORMING CYTOSKELETAL PROTEIN"/>
    <property type="match status" value="1"/>
</dbReference>
<dbReference type="Proteomes" id="UP000503312">
    <property type="component" value="Chromosome"/>
</dbReference>
<proteinExistence type="inferred from homology"/>
<accession>A0A6M9Q671</accession>
<gene>
    <name evidence="2" type="ORF">DCO17_02855</name>
</gene>
<dbReference type="InterPro" id="IPR007607">
    <property type="entry name" value="BacA/B"/>
</dbReference>
<dbReference type="AlphaFoldDB" id="A0A6M9Q671"/>
<evidence type="ECO:0000313" key="2">
    <source>
        <dbReference type="EMBL" id="QKM64263.1"/>
    </source>
</evidence>
<sequence>MFEFSKKGPMADTQLTYQTTVGTGSSVTGNFTHRGNMLLSGHLVGDIHQDDAAPDAANGFTAVIGKTGFLEGDIHSAHAIIIGRINGSVLAKGRVEVYPGAVVCGDITYTQINVHPDAKVNGNLKCLLPDTLNIAATTTEVDDLASNVVLMTKAEGA</sequence>
<comment type="similarity">
    <text evidence="1">Belongs to the bactofilin family.</text>
</comment>
<organism evidence="2 3">
    <name type="scientific">Polynucleobacter tropicus</name>
    <dbReference type="NCBI Taxonomy" id="1743174"/>
    <lineage>
        <taxon>Bacteria</taxon>
        <taxon>Pseudomonadati</taxon>
        <taxon>Pseudomonadota</taxon>
        <taxon>Betaproteobacteria</taxon>
        <taxon>Burkholderiales</taxon>
        <taxon>Burkholderiaceae</taxon>
        <taxon>Polynucleobacter</taxon>
    </lineage>
</organism>
<dbReference type="RefSeq" id="WP_173955305.1">
    <property type="nucleotide sequence ID" value="NZ_CP028942.1"/>
</dbReference>
<evidence type="ECO:0000256" key="1">
    <source>
        <dbReference type="ARBA" id="ARBA00044755"/>
    </source>
</evidence>
<protein>
    <recommendedName>
        <fullName evidence="4">Polymer-forming cytoskeletal protein</fullName>
    </recommendedName>
</protein>
<dbReference type="KEGG" id="ptrp:DCO17_02855"/>
<reference evidence="2 3" key="1">
    <citation type="submission" date="2018-04" db="EMBL/GenBank/DDBJ databases">
        <title>Polynucleobacter sp. UH21B genome.</title>
        <authorList>
            <person name="Hahn M.W."/>
        </authorList>
    </citation>
    <scope>NUCLEOTIDE SEQUENCE [LARGE SCALE GENOMIC DNA]</scope>
    <source>
        <strain evidence="2 3">MWH-UH21B</strain>
    </source>
</reference>
<dbReference type="Pfam" id="PF04519">
    <property type="entry name" value="Bactofilin"/>
    <property type="match status" value="1"/>
</dbReference>
<keyword evidence="3" id="KW-1185">Reference proteome</keyword>
<dbReference type="EMBL" id="CP028942">
    <property type="protein sequence ID" value="QKM64263.1"/>
    <property type="molecule type" value="Genomic_DNA"/>
</dbReference>
<dbReference type="PANTHER" id="PTHR35024">
    <property type="entry name" value="HYPOTHETICAL CYTOSOLIC PROTEIN"/>
    <property type="match status" value="1"/>
</dbReference>
<evidence type="ECO:0000313" key="3">
    <source>
        <dbReference type="Proteomes" id="UP000503312"/>
    </source>
</evidence>